<evidence type="ECO:0000313" key="1">
    <source>
        <dbReference type="EMBL" id="CAB4036197.1"/>
    </source>
</evidence>
<dbReference type="PANTHER" id="PTHR37984">
    <property type="entry name" value="PROTEIN CBG26694"/>
    <property type="match status" value="1"/>
</dbReference>
<proteinExistence type="predicted"/>
<organism evidence="1 2">
    <name type="scientific">Paramuricea clavata</name>
    <name type="common">Red gorgonian</name>
    <name type="synonym">Violescent sea-whip</name>
    <dbReference type="NCBI Taxonomy" id="317549"/>
    <lineage>
        <taxon>Eukaryota</taxon>
        <taxon>Metazoa</taxon>
        <taxon>Cnidaria</taxon>
        <taxon>Anthozoa</taxon>
        <taxon>Octocorallia</taxon>
        <taxon>Malacalcyonacea</taxon>
        <taxon>Plexauridae</taxon>
        <taxon>Paramuricea</taxon>
    </lineage>
</organism>
<dbReference type="EMBL" id="CACRXK020021783">
    <property type="protein sequence ID" value="CAB4036197.1"/>
    <property type="molecule type" value="Genomic_DNA"/>
</dbReference>
<keyword evidence="2" id="KW-1185">Reference proteome</keyword>
<dbReference type="AlphaFoldDB" id="A0A6S7JWS1"/>
<dbReference type="InterPro" id="IPR050951">
    <property type="entry name" value="Retrovirus_Pol_polyprotein"/>
</dbReference>
<comment type="caution">
    <text evidence="1">The sequence shown here is derived from an EMBL/GenBank/DDBJ whole genome shotgun (WGS) entry which is preliminary data.</text>
</comment>
<gene>
    <name evidence="1" type="ORF">PACLA_8A078028</name>
</gene>
<sequence>MEHLEPRTNHRIHSYTLQSMRQDQGESIDNFIAKIKNIAAKCKFNGNEEIEDRLLDQLIWGTNDPEVQKSLIGRDEKLTLNTAIDIARSYEATKRQMNSLSNQNKGNSQRIDNITRKKLNADNKNHNNIIRCRNCGKTRKLPHKGNCPAHGTTCRNCGKLNHWHYCEEIFTTLRVNRKNNGDINLKCKVDTGAQSNVLPIHLFRVLYPELINAEGMPRDGALQRSDVILTAYGGSEITQFGKILIPCQHKRGKFNCIFYVTDAVGPAIFGIKACRSLELVSLHCALETKRVQGKNVSRDVAQGSSKEEVKPSKTVRFADQAKIINQQQNRSRNYIKPSVPITSRPRIKDKEHLIEMYRYPECFDGSVGCFEDYTYHITIDPKVKPVVHARRRVPLEL</sequence>
<reference evidence="1" key="1">
    <citation type="submission" date="2020-04" db="EMBL/GenBank/DDBJ databases">
        <authorList>
            <person name="Alioto T."/>
            <person name="Alioto T."/>
            <person name="Gomez Garrido J."/>
        </authorList>
    </citation>
    <scope>NUCLEOTIDE SEQUENCE</scope>
    <source>
        <strain evidence="1">A484AB</strain>
    </source>
</reference>
<protein>
    <submittedName>
        <fullName evidence="1">Uncharacterized protein</fullName>
    </submittedName>
</protein>
<feature type="non-terminal residue" evidence="1">
    <location>
        <position position="1"/>
    </location>
</feature>
<dbReference type="OrthoDB" id="6080250at2759"/>
<dbReference type="PANTHER" id="PTHR37984:SF7">
    <property type="entry name" value="INTEGRASE CATALYTIC DOMAIN-CONTAINING PROTEIN"/>
    <property type="match status" value="1"/>
</dbReference>
<dbReference type="Proteomes" id="UP001152795">
    <property type="component" value="Unassembled WGS sequence"/>
</dbReference>
<accession>A0A6S7JWS1</accession>
<name>A0A6S7JWS1_PARCT</name>
<evidence type="ECO:0000313" key="2">
    <source>
        <dbReference type="Proteomes" id="UP001152795"/>
    </source>
</evidence>
<dbReference type="CDD" id="cd05481">
    <property type="entry name" value="retropepsin_like_LTR_1"/>
    <property type="match status" value="1"/>
</dbReference>